<protein>
    <recommendedName>
        <fullName evidence="3">Antitoxin Xre/MbcA/ParS-like toxin-binding domain-containing protein</fullName>
    </recommendedName>
</protein>
<reference evidence="2" key="1">
    <citation type="submission" date="2016-11" db="EMBL/GenBank/DDBJ databases">
        <authorList>
            <person name="Varghese N."/>
            <person name="Submissions S."/>
        </authorList>
    </citation>
    <scope>NUCLEOTIDE SEQUENCE [LARGE SCALE GENOMIC DNA]</scope>
    <source>
        <strain evidence="2">DSM 16579</strain>
    </source>
</reference>
<evidence type="ECO:0000313" key="2">
    <source>
        <dbReference type="Proteomes" id="UP000184517"/>
    </source>
</evidence>
<accession>A0A1M5J756</accession>
<evidence type="ECO:0008006" key="3">
    <source>
        <dbReference type="Google" id="ProtNLM"/>
    </source>
</evidence>
<name>A0A1M5J756_9GAMM</name>
<sequence>MTNETAQYLKAITFCISWLADQASDEKWALSDEEVCQFLGGIPLSSWHEWKEVAKGKQQFELNQDVIDRLVLLLKIHESIAMSAPSGAIYDFFKRPISYPTFEGKSAKESLLLDNSMDNLNKIMLFFRSRIF</sequence>
<dbReference type="EMBL" id="FQVF01000020">
    <property type="protein sequence ID" value="SHG36331.1"/>
    <property type="molecule type" value="Genomic_DNA"/>
</dbReference>
<dbReference type="AlphaFoldDB" id="A0A1M5J756"/>
<dbReference type="OrthoDB" id="6367087at2"/>
<dbReference type="STRING" id="1122206.SAMN02745753_03792"/>
<keyword evidence="2" id="KW-1185">Reference proteome</keyword>
<dbReference type="RefSeq" id="WP_072841225.1">
    <property type="nucleotide sequence ID" value="NZ_FQVF01000020.1"/>
</dbReference>
<evidence type="ECO:0000313" key="1">
    <source>
        <dbReference type="EMBL" id="SHG36331.1"/>
    </source>
</evidence>
<dbReference type="Proteomes" id="UP000184517">
    <property type="component" value="Unassembled WGS sequence"/>
</dbReference>
<gene>
    <name evidence="1" type="ORF">SAMN02745753_03792</name>
</gene>
<organism evidence="1 2">
    <name type="scientific">Marinomonas polaris DSM 16579</name>
    <dbReference type="NCBI Taxonomy" id="1122206"/>
    <lineage>
        <taxon>Bacteria</taxon>
        <taxon>Pseudomonadati</taxon>
        <taxon>Pseudomonadota</taxon>
        <taxon>Gammaproteobacteria</taxon>
        <taxon>Oceanospirillales</taxon>
        <taxon>Oceanospirillaceae</taxon>
        <taxon>Marinomonas</taxon>
    </lineage>
</organism>
<proteinExistence type="predicted"/>